<feature type="region of interest" description="Disordered" evidence="3">
    <location>
        <begin position="64"/>
        <end position="89"/>
    </location>
</feature>
<feature type="transmembrane region" description="Helical" evidence="4">
    <location>
        <begin position="21"/>
        <end position="38"/>
    </location>
</feature>
<dbReference type="FunCoup" id="A0A6P7ZYA3">
    <property type="interactions" value="1"/>
</dbReference>
<evidence type="ECO:0000256" key="1">
    <source>
        <dbReference type="ARBA" id="ARBA00022441"/>
    </source>
</evidence>
<reference evidence="6" key="1">
    <citation type="submission" date="2025-08" db="UniProtKB">
        <authorList>
            <consortium name="RefSeq"/>
        </authorList>
    </citation>
    <scope>IDENTIFICATION</scope>
</reference>
<evidence type="ECO:0000256" key="3">
    <source>
        <dbReference type="SAM" id="MobiDB-lite"/>
    </source>
</evidence>
<keyword evidence="4" id="KW-1133">Transmembrane helix</keyword>
<dbReference type="SMART" id="SM00612">
    <property type="entry name" value="Kelch"/>
    <property type="match status" value="2"/>
</dbReference>
<name>A0A6P7ZYA3_9AMPH</name>
<dbReference type="OrthoDB" id="45365at2759"/>
<sequence length="856" mass="96272">MLHSLEESRDWQSDMQLAGKLVLSAAALLLVTLAYRFYKSRSPGHPSRSGITGQEVRGLEGECPARAPLKEDSTDSVPGLRNRQRANNGVRQSCNVTDYQTDHLSGTVTIETWGPHGKVHQGDQNLLSKEEECETGEATSTFQKNKKQAAEERQAEIPTESQQPELVDTVIPFNEEGKYNVGVKENHVNLDDFESKNSKDLQAGSLEHSNQRGEVSNYKPVSKKCELSPACNDCPKPHDDPQGEEMIKSSLLIQESQVSLDSLQTVNARSGIDLQINQAHEKSDRLHTFSSTTEIKVEENYIKDKHSEDDNLTHSSSPAGLKTKTYNYYVSSTSESLSKERSNTVGASDLCPSPKELLDSESGLSPFQELGKRDHVKGFVTTQVLTTNGPSHESEEMWKPEALVGMPQGFSGALQNQEFHKTENFMKPEVKTELPVKVQDFSTSTPDGTNLWSLPANELTVQSLYSTDTDSNTELSLETIINNNFFQINKGPDLAIAKQLNLGNCYDMLCAAKKHKLYDLQEAAYKFMSDHYLQVLQNPSIYRHLNATERDLILERRMKGRKFVTVADVDPQDYNLPPSQNPSRLCFYDDENDSWHMLSYIPTEAISTGCAMGTMFNYLFVVAGCEDQGSQKKPSNRVFCYNPLTDNWREVSPLNLARPHCKLVALDGYLYAIGGECQYTMERYDPCQDRWTFTAPMPNDTFAVAHTATACDNEICVTGGTLRYLMIKYNSKHDSWKINFISGSKDRTTEIVSVNHFIYRFDLNRSMGISVYRCSTSAKLWYECATNRMPYPTPFQCAVINPKIYCISRKFTLSFLADEVSPRFLDENLKAFPSPKGNLFPFVLILPNRDEILTGS</sequence>
<feature type="region of interest" description="Disordered" evidence="3">
    <location>
        <begin position="134"/>
        <end position="162"/>
    </location>
</feature>
<keyword evidence="5" id="KW-1185">Reference proteome</keyword>
<dbReference type="InParanoid" id="A0A6P7ZYA3"/>
<dbReference type="AlphaFoldDB" id="A0A6P7ZYA3"/>
<keyword evidence="2" id="KW-0677">Repeat</keyword>
<evidence type="ECO:0000256" key="4">
    <source>
        <dbReference type="SAM" id="Phobius"/>
    </source>
</evidence>
<dbReference type="InterPro" id="IPR006652">
    <property type="entry name" value="Kelch_1"/>
</dbReference>
<protein>
    <submittedName>
        <fullName evidence="6">Kelch domain-containing protein 7A</fullName>
    </submittedName>
</protein>
<dbReference type="InterPro" id="IPR052310">
    <property type="entry name" value="Kelch/BTB_domain_protein"/>
</dbReference>
<proteinExistence type="predicted"/>
<dbReference type="Gene3D" id="2.120.10.80">
    <property type="entry name" value="Kelch-type beta propeller"/>
    <property type="match status" value="1"/>
</dbReference>
<dbReference type="SUPFAM" id="SSF117281">
    <property type="entry name" value="Kelch motif"/>
    <property type="match status" value="1"/>
</dbReference>
<accession>A0A6P7ZYA3</accession>
<dbReference type="KEGG" id="muo:115482464"/>
<dbReference type="PANTHER" id="PTHR45972">
    <property type="entry name" value="BTB_2 DOMAIN-CONTAINING PROTEIN"/>
    <property type="match status" value="1"/>
</dbReference>
<keyword evidence="1" id="KW-0880">Kelch repeat</keyword>
<keyword evidence="4" id="KW-0472">Membrane</keyword>
<organism evidence="5 6">
    <name type="scientific">Microcaecilia unicolor</name>
    <dbReference type="NCBI Taxonomy" id="1415580"/>
    <lineage>
        <taxon>Eukaryota</taxon>
        <taxon>Metazoa</taxon>
        <taxon>Chordata</taxon>
        <taxon>Craniata</taxon>
        <taxon>Vertebrata</taxon>
        <taxon>Euteleostomi</taxon>
        <taxon>Amphibia</taxon>
        <taxon>Gymnophiona</taxon>
        <taxon>Siphonopidae</taxon>
        <taxon>Microcaecilia</taxon>
    </lineage>
</organism>
<dbReference type="Pfam" id="PF01344">
    <property type="entry name" value="Kelch_1"/>
    <property type="match status" value="2"/>
</dbReference>
<dbReference type="CTD" id="127707"/>
<dbReference type="GeneID" id="115482464"/>
<dbReference type="InterPro" id="IPR015915">
    <property type="entry name" value="Kelch-typ_b-propeller"/>
</dbReference>
<evidence type="ECO:0000256" key="2">
    <source>
        <dbReference type="ARBA" id="ARBA00022737"/>
    </source>
</evidence>
<gene>
    <name evidence="6" type="primary">KLHDC7A</name>
</gene>
<keyword evidence="4" id="KW-0812">Transmembrane</keyword>
<dbReference type="RefSeq" id="XP_030078095.1">
    <property type="nucleotide sequence ID" value="XM_030222235.1"/>
</dbReference>
<evidence type="ECO:0000313" key="5">
    <source>
        <dbReference type="Proteomes" id="UP000515156"/>
    </source>
</evidence>
<dbReference type="Proteomes" id="UP000515156">
    <property type="component" value="Chromosome 13"/>
</dbReference>
<dbReference type="PANTHER" id="PTHR45972:SF1">
    <property type="entry name" value="KELCH DOMAIN-CONTAINING PROTEIN 7A"/>
    <property type="match status" value="1"/>
</dbReference>
<evidence type="ECO:0000313" key="6">
    <source>
        <dbReference type="RefSeq" id="XP_030078095.1"/>
    </source>
</evidence>